<gene>
    <name evidence="1" type="ORF">BW900_02520</name>
</gene>
<name>A0A1S9TGZ3_BACMY</name>
<reference evidence="1 2" key="1">
    <citation type="submission" date="2017-01" db="EMBL/GenBank/DDBJ databases">
        <title>Bacillus cereus isolates.</title>
        <authorList>
            <person name="Beno S.M."/>
        </authorList>
    </citation>
    <scope>NUCLEOTIDE SEQUENCE [LARGE SCALE GENOMIC DNA]</scope>
    <source>
        <strain evidence="1 2">FSL W7-1108</strain>
    </source>
</reference>
<evidence type="ECO:0008006" key="3">
    <source>
        <dbReference type="Google" id="ProtNLM"/>
    </source>
</evidence>
<evidence type="ECO:0000313" key="1">
    <source>
        <dbReference type="EMBL" id="OOR08831.1"/>
    </source>
</evidence>
<proteinExistence type="predicted"/>
<protein>
    <recommendedName>
        <fullName evidence="3">YqzH-like protein</fullName>
    </recommendedName>
</protein>
<organism evidence="1 2">
    <name type="scientific">Bacillus mycoides</name>
    <dbReference type="NCBI Taxonomy" id="1405"/>
    <lineage>
        <taxon>Bacteria</taxon>
        <taxon>Bacillati</taxon>
        <taxon>Bacillota</taxon>
        <taxon>Bacilli</taxon>
        <taxon>Bacillales</taxon>
        <taxon>Bacillaceae</taxon>
        <taxon>Bacillus</taxon>
        <taxon>Bacillus cereus group</taxon>
    </lineage>
</organism>
<dbReference type="EMBL" id="MUAI01000001">
    <property type="protein sequence ID" value="OOR08831.1"/>
    <property type="molecule type" value="Genomic_DNA"/>
</dbReference>
<comment type="caution">
    <text evidence="1">The sequence shown here is derived from an EMBL/GenBank/DDBJ whole genome shotgun (WGS) entry which is preliminary data.</text>
</comment>
<dbReference type="InterPro" id="IPR025546">
    <property type="entry name" value="YqzH"/>
</dbReference>
<dbReference type="Pfam" id="PF14164">
    <property type="entry name" value="YqzH"/>
    <property type="match status" value="1"/>
</dbReference>
<sequence length="84" mass="10017">MVVFSFHFKYNKTIHVYIQAGKNTNKKLIEKMIIKSFRQYQCNPVSKEDQEMLIKHIQMIIHSNTEIDVYEAVEDIVYDYVTGK</sequence>
<accession>A0A1S9TGZ3</accession>
<evidence type="ECO:0000313" key="2">
    <source>
        <dbReference type="Proteomes" id="UP000190696"/>
    </source>
</evidence>
<dbReference type="Proteomes" id="UP000190696">
    <property type="component" value="Unassembled WGS sequence"/>
</dbReference>
<dbReference type="AlphaFoldDB" id="A0A1S9TGZ3"/>